<dbReference type="EMBL" id="BONV01000040">
    <property type="protein sequence ID" value="GIG83406.1"/>
    <property type="molecule type" value="Genomic_DNA"/>
</dbReference>
<dbReference type="Proteomes" id="UP000630097">
    <property type="component" value="Unassembled WGS sequence"/>
</dbReference>
<keyword evidence="6" id="KW-1185">Reference proteome</keyword>
<dbReference type="PROSITE" id="PS50932">
    <property type="entry name" value="HTH_LACI_2"/>
    <property type="match status" value="1"/>
</dbReference>
<dbReference type="AlphaFoldDB" id="A0A8J3PYT7"/>
<feature type="domain" description="HTH lacI-type" evidence="4">
    <location>
        <begin position="1"/>
        <end position="55"/>
    </location>
</feature>
<evidence type="ECO:0000313" key="5">
    <source>
        <dbReference type="EMBL" id="GIG83406.1"/>
    </source>
</evidence>
<dbReference type="InterPro" id="IPR010982">
    <property type="entry name" value="Lambda_DNA-bd_dom_sf"/>
</dbReference>
<evidence type="ECO:0000256" key="3">
    <source>
        <dbReference type="ARBA" id="ARBA00023163"/>
    </source>
</evidence>
<dbReference type="PANTHER" id="PTHR30146:SF153">
    <property type="entry name" value="LACTOSE OPERON REPRESSOR"/>
    <property type="match status" value="1"/>
</dbReference>
<evidence type="ECO:0000259" key="4">
    <source>
        <dbReference type="PROSITE" id="PS50932"/>
    </source>
</evidence>
<evidence type="ECO:0000256" key="2">
    <source>
        <dbReference type="ARBA" id="ARBA00023125"/>
    </source>
</evidence>
<dbReference type="SUPFAM" id="SSF47413">
    <property type="entry name" value="lambda repressor-like DNA-binding domains"/>
    <property type="match status" value="1"/>
</dbReference>
<dbReference type="PANTHER" id="PTHR30146">
    <property type="entry name" value="LACI-RELATED TRANSCRIPTIONAL REPRESSOR"/>
    <property type="match status" value="1"/>
</dbReference>
<dbReference type="InterPro" id="IPR000843">
    <property type="entry name" value="HTH_LacI"/>
</dbReference>
<dbReference type="SUPFAM" id="SSF53822">
    <property type="entry name" value="Periplasmic binding protein-like I"/>
    <property type="match status" value="1"/>
</dbReference>
<dbReference type="GO" id="GO:0000976">
    <property type="term" value="F:transcription cis-regulatory region binding"/>
    <property type="evidence" value="ECO:0007669"/>
    <property type="project" value="TreeGrafter"/>
</dbReference>
<dbReference type="Pfam" id="PF13377">
    <property type="entry name" value="Peripla_BP_3"/>
    <property type="match status" value="1"/>
</dbReference>
<dbReference type="SMART" id="SM00354">
    <property type="entry name" value="HTH_LACI"/>
    <property type="match status" value="1"/>
</dbReference>
<keyword evidence="1" id="KW-0805">Transcription regulation</keyword>
<name>A0A8J3PYT7_9ACTN</name>
<dbReference type="GO" id="GO:0003700">
    <property type="term" value="F:DNA-binding transcription factor activity"/>
    <property type="evidence" value="ECO:0007669"/>
    <property type="project" value="TreeGrafter"/>
</dbReference>
<dbReference type="CDD" id="cd01392">
    <property type="entry name" value="HTH_LacI"/>
    <property type="match status" value="1"/>
</dbReference>
<comment type="caution">
    <text evidence="5">The sequence shown here is derived from an EMBL/GenBank/DDBJ whole genome shotgun (WGS) entry which is preliminary data.</text>
</comment>
<dbReference type="InterPro" id="IPR028082">
    <property type="entry name" value="Peripla_BP_I"/>
</dbReference>
<organism evidence="5 6">
    <name type="scientific">Planotetraspora kaengkrachanensis</name>
    <dbReference type="NCBI Taxonomy" id="575193"/>
    <lineage>
        <taxon>Bacteria</taxon>
        <taxon>Bacillati</taxon>
        <taxon>Actinomycetota</taxon>
        <taxon>Actinomycetes</taxon>
        <taxon>Streptosporangiales</taxon>
        <taxon>Streptosporangiaceae</taxon>
        <taxon>Planotetraspora</taxon>
    </lineage>
</organism>
<evidence type="ECO:0000313" key="6">
    <source>
        <dbReference type="Proteomes" id="UP000630097"/>
    </source>
</evidence>
<sequence>MNIGEIAKRAGVSRSTVSYALSGKRRVSEATRRRILRVIDEAGYRPNANARALAEGRTRTIALVIPPAGRSLTPIQLGFVAGVVAAASLHELDVLLSPSGGEHDRSFERIISGRRVDGVILMEVRLQDARAARLRESGLPFVAIGHTADAGTGCWVDLDYEGLIGNCVHHLADLGHRAIALINRPQEFLDSGYGPARRALDGFTAAAAARSLTATAICCPDDAMAGEACVENLLAAHPAITGIVTANEAALPGMERALRRLGRAVPGQISITGVVGRHWAEEFHPPLTAADVPISDLADRAVELLAERISSPAGPERHVLLAPPISLRSSTAPPVQRAECDPALASQGSHAECLTS</sequence>
<accession>A0A8J3PYT7</accession>
<dbReference type="Gene3D" id="3.40.50.2300">
    <property type="match status" value="2"/>
</dbReference>
<protein>
    <submittedName>
        <fullName evidence="5">LacI family transcriptional regulator</fullName>
    </submittedName>
</protein>
<proteinExistence type="predicted"/>
<dbReference type="Pfam" id="PF00356">
    <property type="entry name" value="LacI"/>
    <property type="match status" value="1"/>
</dbReference>
<keyword evidence="2" id="KW-0238">DNA-binding</keyword>
<dbReference type="PROSITE" id="PS00356">
    <property type="entry name" value="HTH_LACI_1"/>
    <property type="match status" value="1"/>
</dbReference>
<gene>
    <name evidence="5" type="primary">lacI_9</name>
    <name evidence="5" type="ORF">Pka01_65330</name>
</gene>
<dbReference type="Gene3D" id="1.10.260.40">
    <property type="entry name" value="lambda repressor-like DNA-binding domains"/>
    <property type="match status" value="1"/>
</dbReference>
<reference evidence="5 6" key="1">
    <citation type="submission" date="2021-01" db="EMBL/GenBank/DDBJ databases">
        <title>Whole genome shotgun sequence of Planotetraspora kaengkrachanensis NBRC 104272.</title>
        <authorList>
            <person name="Komaki H."/>
            <person name="Tamura T."/>
        </authorList>
    </citation>
    <scope>NUCLEOTIDE SEQUENCE [LARGE SCALE GENOMIC DNA]</scope>
    <source>
        <strain evidence="5 6">NBRC 104272</strain>
    </source>
</reference>
<dbReference type="InterPro" id="IPR046335">
    <property type="entry name" value="LacI/GalR-like_sensor"/>
</dbReference>
<dbReference type="RefSeq" id="WP_203886720.1">
    <property type="nucleotide sequence ID" value="NZ_BAABHH010000013.1"/>
</dbReference>
<evidence type="ECO:0000256" key="1">
    <source>
        <dbReference type="ARBA" id="ARBA00023015"/>
    </source>
</evidence>
<keyword evidence="3" id="KW-0804">Transcription</keyword>